<accession>A0A3S1B2W4</accession>
<dbReference type="InterPro" id="IPR036388">
    <property type="entry name" value="WH-like_DNA-bd_sf"/>
</dbReference>
<dbReference type="SUPFAM" id="SSF53335">
    <property type="entry name" value="S-adenosyl-L-methionine-dependent methyltransferases"/>
    <property type="match status" value="1"/>
</dbReference>
<dbReference type="InterPro" id="IPR013217">
    <property type="entry name" value="Methyltransf_12"/>
</dbReference>
<feature type="domain" description="Methyltransferase type 12" evidence="1">
    <location>
        <begin position="167"/>
        <end position="262"/>
    </location>
</feature>
<name>A0A3S1B2W4_ELYCH</name>
<dbReference type="Gene3D" id="1.10.10.10">
    <property type="entry name" value="Winged helix-like DNA-binding domain superfamily/Winged helix DNA-binding domain"/>
    <property type="match status" value="1"/>
</dbReference>
<proteinExistence type="predicted"/>
<dbReference type="InterPro" id="IPR048711">
    <property type="entry name" value="WHD_Rv2258c"/>
</dbReference>
<dbReference type="PANTHER" id="PTHR45128:SF1">
    <property type="entry name" value="S-ADENOSYLMETHIONINE-DEPENDENT METHYLTRANSFERASE RV2258C"/>
    <property type="match status" value="1"/>
</dbReference>
<keyword evidence="4" id="KW-1185">Reference proteome</keyword>
<sequence length="345" mass="37389">MSTFVERATELTRSALVGVAMSLAQEVGIFRILASSDCPLTSGQVAEAGKLKERYARELLGCLATARLVEVSKSGDEELQYSLEDGASEALNARLGPFLTFPSLLASIFSPVKDCFYKDGPTSVRYTDQVHDILDSISRASAPGVAETFLAKVPDLKIKLDKGIDVIEFGSGRGRLSATLAQQFPNSRFVASEVVPDLVKTNKDRWAHIANLTFSLDDLCSVPEVPNKQYDWVFCCDVIHDLPNPLAALQGIKRMLRQPNGLFSFLDIATSGSPLKDKGSMHVASFYALGTFLCIPESYQRSDSLALGPCSGKHTIAGLATKAGFQVKDVPVEDMTALFICELPK</sequence>
<dbReference type="InterPro" id="IPR029063">
    <property type="entry name" value="SAM-dependent_MTases_sf"/>
</dbReference>
<dbReference type="InterPro" id="IPR053173">
    <property type="entry name" value="SAM-binding_MTase"/>
</dbReference>
<feature type="domain" description="S-adenosylmethionine-dependent methyltransferase Rv2258c-like winged HTH" evidence="2">
    <location>
        <begin position="16"/>
        <end position="83"/>
    </location>
</feature>
<dbReference type="SUPFAM" id="SSF46785">
    <property type="entry name" value="Winged helix' DNA-binding domain"/>
    <property type="match status" value="1"/>
</dbReference>
<evidence type="ECO:0000259" key="2">
    <source>
        <dbReference type="Pfam" id="PF21320"/>
    </source>
</evidence>
<evidence type="ECO:0000313" key="4">
    <source>
        <dbReference type="Proteomes" id="UP000271974"/>
    </source>
</evidence>
<dbReference type="CDD" id="cd02440">
    <property type="entry name" value="AdoMet_MTases"/>
    <property type="match status" value="1"/>
</dbReference>
<organism evidence="3 4">
    <name type="scientific">Elysia chlorotica</name>
    <name type="common">Eastern emerald elysia</name>
    <name type="synonym">Sea slug</name>
    <dbReference type="NCBI Taxonomy" id="188477"/>
    <lineage>
        <taxon>Eukaryota</taxon>
        <taxon>Metazoa</taxon>
        <taxon>Spiralia</taxon>
        <taxon>Lophotrochozoa</taxon>
        <taxon>Mollusca</taxon>
        <taxon>Gastropoda</taxon>
        <taxon>Heterobranchia</taxon>
        <taxon>Euthyneura</taxon>
        <taxon>Panpulmonata</taxon>
        <taxon>Sacoglossa</taxon>
        <taxon>Placobranchoidea</taxon>
        <taxon>Plakobranchidae</taxon>
        <taxon>Elysia</taxon>
    </lineage>
</organism>
<gene>
    <name evidence="3" type="ORF">EGW08_017458</name>
</gene>
<comment type="caution">
    <text evidence="3">The sequence shown here is derived from an EMBL/GenBank/DDBJ whole genome shotgun (WGS) entry which is preliminary data.</text>
</comment>
<dbReference type="EMBL" id="RQTK01000800">
    <property type="protein sequence ID" value="RUS74791.1"/>
    <property type="molecule type" value="Genomic_DNA"/>
</dbReference>
<dbReference type="OrthoDB" id="506498at2759"/>
<reference evidence="3 4" key="1">
    <citation type="submission" date="2019-01" db="EMBL/GenBank/DDBJ databases">
        <title>A draft genome assembly of the solar-powered sea slug Elysia chlorotica.</title>
        <authorList>
            <person name="Cai H."/>
            <person name="Li Q."/>
            <person name="Fang X."/>
            <person name="Li J."/>
            <person name="Curtis N.E."/>
            <person name="Altenburger A."/>
            <person name="Shibata T."/>
            <person name="Feng M."/>
            <person name="Maeda T."/>
            <person name="Schwartz J.A."/>
            <person name="Shigenobu S."/>
            <person name="Lundholm N."/>
            <person name="Nishiyama T."/>
            <person name="Yang H."/>
            <person name="Hasebe M."/>
            <person name="Li S."/>
            <person name="Pierce S.K."/>
            <person name="Wang J."/>
        </authorList>
    </citation>
    <scope>NUCLEOTIDE SEQUENCE [LARGE SCALE GENOMIC DNA]</scope>
    <source>
        <strain evidence="3">EC2010</strain>
        <tissue evidence="3">Whole organism of an adult</tissue>
    </source>
</reference>
<dbReference type="Proteomes" id="UP000271974">
    <property type="component" value="Unassembled WGS sequence"/>
</dbReference>
<dbReference type="AlphaFoldDB" id="A0A3S1B2W4"/>
<dbReference type="Pfam" id="PF08242">
    <property type="entry name" value="Methyltransf_12"/>
    <property type="match status" value="1"/>
</dbReference>
<dbReference type="PANTHER" id="PTHR45128">
    <property type="entry name" value="METHYLTRANSFERASE TYPE 11"/>
    <property type="match status" value="1"/>
</dbReference>
<protein>
    <submittedName>
        <fullName evidence="3">Uncharacterized protein</fullName>
    </submittedName>
</protein>
<dbReference type="Gene3D" id="3.40.50.150">
    <property type="entry name" value="Vaccinia Virus protein VP39"/>
    <property type="match status" value="1"/>
</dbReference>
<dbReference type="STRING" id="188477.A0A3S1B2W4"/>
<dbReference type="Pfam" id="PF21320">
    <property type="entry name" value="WHD_Rv2258c"/>
    <property type="match status" value="1"/>
</dbReference>
<dbReference type="InterPro" id="IPR036390">
    <property type="entry name" value="WH_DNA-bd_sf"/>
</dbReference>
<evidence type="ECO:0000259" key="1">
    <source>
        <dbReference type="Pfam" id="PF08242"/>
    </source>
</evidence>
<evidence type="ECO:0000313" key="3">
    <source>
        <dbReference type="EMBL" id="RUS74791.1"/>
    </source>
</evidence>